<keyword evidence="2" id="KW-1185">Reference proteome</keyword>
<dbReference type="AGR" id="WB:WBGene00004332"/>
<accession>V6CLD8</accession>
<reference evidence="1 2" key="1">
    <citation type="journal article" date="1998" name="Science">
        <title>Genome sequence of the nematode C. elegans: a platform for investigating biology.</title>
        <authorList>
            <consortium name="The C. elegans sequencing consortium"/>
            <person name="Sulson J.E."/>
            <person name="Waterston R."/>
        </authorList>
    </citation>
    <scope>NUCLEOTIDE SEQUENCE [LARGE SCALE GENOMIC DNA]</scope>
    <source>
        <strain evidence="1 2">Bristol N2</strain>
    </source>
</reference>
<evidence type="ECO:0000313" key="2">
    <source>
        <dbReference type="Proteomes" id="UP000001940"/>
    </source>
</evidence>
<protein>
    <submittedName>
        <fullName evidence="1">Uncharacterized protein</fullName>
    </submittedName>
</protein>
<dbReference type="Bgee" id="WBGene00004332">
    <property type="expression patterns" value="Expressed in adult organism and 3 other cell types or tissues"/>
</dbReference>
<evidence type="ECO:0000313" key="3">
    <source>
        <dbReference type="WormBase" id="Y18H1A.7b"/>
    </source>
</evidence>
<dbReference type="RefSeq" id="NP_001293176.1">
    <property type="nucleotide sequence ID" value="NM_001306247.3"/>
</dbReference>
<dbReference type="HOGENOM" id="CLU_750579_0_0_1"/>
<proteinExistence type="predicted"/>
<dbReference type="CTD" id="171664"/>
<dbReference type="WormBase" id="Y18H1A.7b">
    <property type="protein sequence ID" value="CE49243"/>
    <property type="gene ID" value="WBGene00004332"/>
    <property type="gene designation" value="rec-1"/>
</dbReference>
<organism evidence="1 2">
    <name type="scientific">Caenorhabditis elegans</name>
    <dbReference type="NCBI Taxonomy" id="6239"/>
    <lineage>
        <taxon>Eukaryota</taxon>
        <taxon>Metazoa</taxon>
        <taxon>Ecdysozoa</taxon>
        <taxon>Nematoda</taxon>
        <taxon>Chromadorea</taxon>
        <taxon>Rhabditida</taxon>
        <taxon>Rhabditina</taxon>
        <taxon>Rhabditomorpha</taxon>
        <taxon>Rhabditoidea</taxon>
        <taxon>Rhabditidae</taxon>
        <taxon>Peloderinae</taxon>
        <taxon>Caenorhabditis</taxon>
    </lineage>
</organism>
<dbReference type="Proteomes" id="UP000001940">
    <property type="component" value="Chromosome I"/>
</dbReference>
<evidence type="ECO:0000313" key="1">
    <source>
        <dbReference type="EMBL" id="CDK13364.1"/>
    </source>
</evidence>
<sequence>MQLARFKALRLSKPSKNHRSSRQCAAISEKKSKIMMNSWAEDSIFEK</sequence>
<name>V6CLD8_CAEEL</name>
<gene>
    <name evidence="1 3" type="primary">rec-1</name>
    <name evidence="1" type="ORF">CELE_Y18H1A.7</name>
    <name evidence="3" type="ORF">Y18H1A.7</name>
</gene>
<dbReference type="KEGG" id="cel:CELE_Y18H1A.7"/>
<dbReference type="AlphaFoldDB" id="V6CLD8"/>
<dbReference type="GeneID" id="171664"/>
<dbReference type="EMBL" id="BX284601">
    <property type="protein sequence ID" value="CDK13364.1"/>
    <property type="molecule type" value="Genomic_DNA"/>
</dbReference>
<dbReference type="ExpressionAtlas" id="V6CLD8">
    <property type="expression patterns" value="baseline"/>
</dbReference>